<feature type="transmembrane region" description="Helical" evidence="5">
    <location>
        <begin position="122"/>
        <end position="146"/>
    </location>
</feature>
<keyword evidence="3" id="KW-0808">Transferase</keyword>
<dbReference type="PANTHER" id="PTHR10629:SF52">
    <property type="entry name" value="DNA (CYTOSINE-5)-METHYLTRANSFERASE 1"/>
    <property type="match status" value="1"/>
</dbReference>
<name>A0A164VWX6_DAUCS</name>
<evidence type="ECO:0000256" key="3">
    <source>
        <dbReference type="ARBA" id="ARBA00022679"/>
    </source>
</evidence>
<evidence type="ECO:0000256" key="5">
    <source>
        <dbReference type="SAM" id="Phobius"/>
    </source>
</evidence>
<dbReference type="EC" id="2.1.1.37" evidence="1"/>
<evidence type="ECO:0000256" key="4">
    <source>
        <dbReference type="ARBA" id="ARBA00022691"/>
    </source>
</evidence>
<dbReference type="SUPFAM" id="SSF53335">
    <property type="entry name" value="S-adenosyl-L-methionine-dependent methyltransferases"/>
    <property type="match status" value="1"/>
</dbReference>
<dbReference type="GO" id="GO:0003886">
    <property type="term" value="F:DNA (cytosine-5-)-methyltransferase activity"/>
    <property type="evidence" value="ECO:0007669"/>
    <property type="project" value="UniProtKB-EC"/>
</dbReference>
<comment type="caution">
    <text evidence="6">The sequence shown here is derived from an EMBL/GenBank/DDBJ whole genome shotgun (WGS) entry which is preliminary data.</text>
</comment>
<sequence>MCYENNAGNSGEYPNYVNANNLLIIPRVMFHDNSSLFYPSGYSFDTQMAYGQFPPLASPMSPFLADGQLYSPHQIPMLPNFYPQSISPGLPHVGSSRSMSQTEMATPLPSNIKLRYSTVKGAYFCIVLILSLSLPDQALILLLPLMSFVQFRVYVKAKECSEQVSMEEFAIVLAKHFTSFYQQWAIEYEEHVGDAFKLNHPDTTMAIMDKSGDADDCIATPEAIDLASKLSAEELKNLPLPGHVDFMNGGPSCQNVRNFVSFNKGQTFRLAIVSLLEMGYQVRFGILEAGAFGVTQSWKRAFVWAASPEETLPEWPEPMHVFSAPELKVALLGNKHYVAFRAPFRAITLQSCMLYSRIEEACIYMDLLYSLCL</sequence>
<organism evidence="6">
    <name type="scientific">Daucus carota subsp. sativus</name>
    <name type="common">Carrot</name>
    <dbReference type="NCBI Taxonomy" id="79200"/>
    <lineage>
        <taxon>Eukaryota</taxon>
        <taxon>Viridiplantae</taxon>
        <taxon>Streptophyta</taxon>
        <taxon>Embryophyta</taxon>
        <taxon>Tracheophyta</taxon>
        <taxon>Spermatophyta</taxon>
        <taxon>Magnoliopsida</taxon>
        <taxon>eudicotyledons</taxon>
        <taxon>Gunneridae</taxon>
        <taxon>Pentapetalae</taxon>
        <taxon>asterids</taxon>
        <taxon>campanulids</taxon>
        <taxon>Apiales</taxon>
        <taxon>Apiaceae</taxon>
        <taxon>Apioideae</taxon>
        <taxon>Scandiceae</taxon>
        <taxon>Daucinae</taxon>
        <taxon>Daucus</taxon>
        <taxon>Daucus sect. Daucus</taxon>
    </lineage>
</organism>
<dbReference type="InterPro" id="IPR050390">
    <property type="entry name" value="C5-Methyltransferase"/>
</dbReference>
<protein>
    <recommendedName>
        <fullName evidence="1">DNA (cytosine-5-)-methyltransferase</fullName>
        <ecNumber evidence="1">2.1.1.37</ecNumber>
    </recommendedName>
</protein>
<dbReference type="GO" id="GO:0044027">
    <property type="term" value="P:negative regulation of gene expression via chromosomal CpG island methylation"/>
    <property type="evidence" value="ECO:0007669"/>
    <property type="project" value="TreeGrafter"/>
</dbReference>
<dbReference type="InterPro" id="IPR001525">
    <property type="entry name" value="C5_MeTfrase"/>
</dbReference>
<dbReference type="GO" id="GO:0005634">
    <property type="term" value="C:nucleus"/>
    <property type="evidence" value="ECO:0007669"/>
    <property type="project" value="TreeGrafter"/>
</dbReference>
<accession>A0A164VWX6</accession>
<dbReference type="STRING" id="79200.A0A164VWX6"/>
<keyword evidence="5" id="KW-0472">Membrane</keyword>
<dbReference type="PANTHER" id="PTHR10629">
    <property type="entry name" value="CYTOSINE-SPECIFIC METHYLTRANSFERASE"/>
    <property type="match status" value="1"/>
</dbReference>
<dbReference type="AlphaFoldDB" id="A0A164VWX6"/>
<proteinExistence type="predicted"/>
<dbReference type="Gramene" id="KZM90978">
    <property type="protein sequence ID" value="KZM90978"/>
    <property type="gene ID" value="DCAR_021657"/>
</dbReference>
<dbReference type="Pfam" id="PF00145">
    <property type="entry name" value="DNA_methylase"/>
    <property type="match status" value="1"/>
</dbReference>
<evidence type="ECO:0000313" key="6">
    <source>
        <dbReference type="EMBL" id="KZM90978.1"/>
    </source>
</evidence>
<dbReference type="GO" id="GO:0032259">
    <property type="term" value="P:methylation"/>
    <property type="evidence" value="ECO:0007669"/>
    <property type="project" value="UniProtKB-KW"/>
</dbReference>
<dbReference type="EMBL" id="LNRQ01000006">
    <property type="protein sequence ID" value="KZM90978.1"/>
    <property type="molecule type" value="Genomic_DNA"/>
</dbReference>
<keyword evidence="5" id="KW-1133">Transmembrane helix</keyword>
<evidence type="ECO:0000256" key="2">
    <source>
        <dbReference type="ARBA" id="ARBA00022603"/>
    </source>
</evidence>
<evidence type="ECO:0000256" key="1">
    <source>
        <dbReference type="ARBA" id="ARBA00011975"/>
    </source>
</evidence>
<gene>
    <name evidence="6" type="ORF">DCAR_021657</name>
</gene>
<keyword evidence="4" id="KW-0949">S-adenosyl-L-methionine</keyword>
<dbReference type="InterPro" id="IPR029063">
    <property type="entry name" value="SAM-dependent_MTases_sf"/>
</dbReference>
<reference evidence="6" key="1">
    <citation type="journal article" date="2016" name="Nat. Genet.">
        <title>A high-quality carrot genome assembly provides new insights into carotenoid accumulation and asterid genome evolution.</title>
        <authorList>
            <person name="Iorizzo M."/>
            <person name="Ellison S."/>
            <person name="Senalik D."/>
            <person name="Zeng P."/>
            <person name="Satapoomin P."/>
            <person name="Huang J."/>
            <person name="Bowman M."/>
            <person name="Iovene M."/>
            <person name="Sanseverino W."/>
            <person name="Cavagnaro P."/>
            <person name="Yildiz M."/>
            <person name="Macko-Podgorni A."/>
            <person name="Moranska E."/>
            <person name="Grzebelus E."/>
            <person name="Grzebelus D."/>
            <person name="Ashrafi H."/>
            <person name="Zheng Z."/>
            <person name="Cheng S."/>
            <person name="Spooner D."/>
            <person name="Van Deynze A."/>
            <person name="Simon P."/>
        </authorList>
    </citation>
    <scope>NUCLEOTIDE SEQUENCE [LARGE SCALE GENOMIC DNA]</scope>
    <source>
        <tissue evidence="6">Leaf</tissue>
    </source>
</reference>
<keyword evidence="5" id="KW-0812">Transmembrane</keyword>
<dbReference type="Gene3D" id="3.40.50.150">
    <property type="entry name" value="Vaccinia Virus protein VP39"/>
    <property type="match status" value="2"/>
</dbReference>
<keyword evidence="2" id="KW-0489">Methyltransferase</keyword>
<dbReference type="GO" id="GO:0003677">
    <property type="term" value="F:DNA binding"/>
    <property type="evidence" value="ECO:0007669"/>
    <property type="project" value="TreeGrafter"/>
</dbReference>